<proteinExistence type="predicted"/>
<dbReference type="InterPro" id="IPR036249">
    <property type="entry name" value="Thioredoxin-like_sf"/>
</dbReference>
<protein>
    <submittedName>
        <fullName evidence="3">Thiol-disulfide isomerase/thioredoxin</fullName>
    </submittedName>
</protein>
<reference evidence="3 4" key="1">
    <citation type="submission" date="2019-03" db="EMBL/GenBank/DDBJ databases">
        <title>Genomic Encyclopedia of Type Strains, Phase IV (KMG-IV): sequencing the most valuable type-strain genomes for metagenomic binning, comparative biology and taxonomic classification.</title>
        <authorList>
            <person name="Goeker M."/>
        </authorList>
    </citation>
    <scope>NUCLEOTIDE SEQUENCE [LARGE SCALE GENOMIC DNA]</scope>
    <source>
        <strain evidence="3 4">DSM 100309</strain>
    </source>
</reference>
<dbReference type="InterPro" id="IPR013766">
    <property type="entry name" value="Thioredoxin_domain"/>
</dbReference>
<dbReference type="AlphaFoldDB" id="A0A4R3Y9C9"/>
<feature type="chain" id="PRO_5020294193" evidence="1">
    <location>
        <begin position="22"/>
        <end position="126"/>
    </location>
</feature>
<dbReference type="PANTHER" id="PTHR43601">
    <property type="entry name" value="THIOREDOXIN, MITOCHONDRIAL"/>
    <property type="match status" value="1"/>
</dbReference>
<evidence type="ECO:0000313" key="3">
    <source>
        <dbReference type="EMBL" id="TCV88201.1"/>
    </source>
</evidence>
<evidence type="ECO:0000259" key="2">
    <source>
        <dbReference type="PROSITE" id="PS51352"/>
    </source>
</evidence>
<keyword evidence="1" id="KW-0732">Signal</keyword>
<sequence>MKLAQLFATAALALTVLTAQALEIQPYSPKALEEAQKANLPVALHFHADWCPTCRAQTKVLNSFKDDKSLNMTVLVVNYDKERDLKRKLGVRVQSTIIVYKGSAETARIAGETSPEKIKAALQSAL</sequence>
<dbReference type="PANTHER" id="PTHR43601:SF3">
    <property type="entry name" value="THIOREDOXIN, MITOCHONDRIAL"/>
    <property type="match status" value="1"/>
</dbReference>
<dbReference type="OrthoDB" id="9798454at2"/>
<comment type="caution">
    <text evidence="3">The sequence shown here is derived from an EMBL/GenBank/DDBJ whole genome shotgun (WGS) entry which is preliminary data.</text>
</comment>
<keyword evidence="4" id="KW-1185">Reference proteome</keyword>
<dbReference type="EMBL" id="SMCO01000004">
    <property type="protein sequence ID" value="TCV88201.1"/>
    <property type="molecule type" value="Genomic_DNA"/>
</dbReference>
<feature type="signal peptide" evidence="1">
    <location>
        <begin position="1"/>
        <end position="21"/>
    </location>
</feature>
<organism evidence="3 4">
    <name type="scientific">Sulfurirhabdus autotrophica</name>
    <dbReference type="NCBI Taxonomy" id="1706046"/>
    <lineage>
        <taxon>Bacteria</taxon>
        <taxon>Pseudomonadati</taxon>
        <taxon>Pseudomonadota</taxon>
        <taxon>Betaproteobacteria</taxon>
        <taxon>Nitrosomonadales</taxon>
        <taxon>Sulfuricellaceae</taxon>
        <taxon>Sulfurirhabdus</taxon>
    </lineage>
</organism>
<gene>
    <name evidence="3" type="ORF">EDC63_104158</name>
</gene>
<name>A0A4R3Y9C9_9PROT</name>
<dbReference type="PROSITE" id="PS51352">
    <property type="entry name" value="THIOREDOXIN_2"/>
    <property type="match status" value="1"/>
</dbReference>
<dbReference type="Pfam" id="PF00085">
    <property type="entry name" value="Thioredoxin"/>
    <property type="match status" value="1"/>
</dbReference>
<dbReference type="Gene3D" id="3.40.30.10">
    <property type="entry name" value="Glutaredoxin"/>
    <property type="match status" value="1"/>
</dbReference>
<evidence type="ECO:0000313" key="4">
    <source>
        <dbReference type="Proteomes" id="UP000295367"/>
    </source>
</evidence>
<dbReference type="Proteomes" id="UP000295367">
    <property type="component" value="Unassembled WGS sequence"/>
</dbReference>
<evidence type="ECO:0000256" key="1">
    <source>
        <dbReference type="SAM" id="SignalP"/>
    </source>
</evidence>
<dbReference type="CDD" id="cd02947">
    <property type="entry name" value="TRX_family"/>
    <property type="match status" value="1"/>
</dbReference>
<dbReference type="RefSeq" id="WP_124945822.1">
    <property type="nucleotide sequence ID" value="NZ_BHVT01000019.1"/>
</dbReference>
<accession>A0A4R3Y9C9</accession>
<dbReference type="GO" id="GO:0045454">
    <property type="term" value="P:cell redox homeostasis"/>
    <property type="evidence" value="ECO:0007669"/>
    <property type="project" value="TreeGrafter"/>
</dbReference>
<dbReference type="GO" id="GO:0016853">
    <property type="term" value="F:isomerase activity"/>
    <property type="evidence" value="ECO:0007669"/>
    <property type="project" value="UniProtKB-KW"/>
</dbReference>
<dbReference type="SUPFAM" id="SSF52833">
    <property type="entry name" value="Thioredoxin-like"/>
    <property type="match status" value="1"/>
</dbReference>
<feature type="domain" description="Thioredoxin" evidence="2">
    <location>
        <begin position="5"/>
        <end position="126"/>
    </location>
</feature>
<keyword evidence="3" id="KW-0413">Isomerase</keyword>